<dbReference type="RefSeq" id="WP_139831183.1">
    <property type="nucleotide sequence ID" value="NZ_CADFGO010000001.1"/>
</dbReference>
<evidence type="ECO:0000313" key="2">
    <source>
        <dbReference type="EMBL" id="SMF56313.1"/>
    </source>
</evidence>
<proteinExistence type="predicted"/>
<feature type="compositionally biased region" description="Basic residues" evidence="1">
    <location>
        <begin position="351"/>
        <end position="361"/>
    </location>
</feature>
<feature type="region of interest" description="Disordered" evidence="1">
    <location>
        <begin position="91"/>
        <end position="205"/>
    </location>
</feature>
<dbReference type="Proteomes" id="UP000192911">
    <property type="component" value="Unassembled WGS sequence"/>
</dbReference>
<evidence type="ECO:0000256" key="1">
    <source>
        <dbReference type="SAM" id="MobiDB-lite"/>
    </source>
</evidence>
<organism evidence="2 3">
    <name type="scientific">Trinickia caryophylli</name>
    <name type="common">Paraburkholderia caryophylli</name>
    <dbReference type="NCBI Taxonomy" id="28094"/>
    <lineage>
        <taxon>Bacteria</taxon>
        <taxon>Pseudomonadati</taxon>
        <taxon>Pseudomonadota</taxon>
        <taxon>Betaproteobacteria</taxon>
        <taxon>Burkholderiales</taxon>
        <taxon>Burkholderiaceae</taxon>
        <taxon>Trinickia</taxon>
    </lineage>
</organism>
<protein>
    <submittedName>
        <fullName evidence="2">Uncharacterized protein</fullName>
    </submittedName>
</protein>
<keyword evidence="3" id="KW-1185">Reference proteome</keyword>
<name>A0A1X7FPS4_TRICW</name>
<dbReference type="EMBL" id="FXAH01000010">
    <property type="protein sequence ID" value="SMF56313.1"/>
    <property type="molecule type" value="Genomic_DNA"/>
</dbReference>
<feature type="compositionally biased region" description="Low complexity" evidence="1">
    <location>
        <begin position="134"/>
        <end position="150"/>
    </location>
</feature>
<feature type="compositionally biased region" description="Low complexity" evidence="1">
    <location>
        <begin position="1"/>
        <end position="16"/>
    </location>
</feature>
<gene>
    <name evidence="2" type="ORF">SAMN06295900_110137</name>
</gene>
<feature type="region of interest" description="Disordered" evidence="1">
    <location>
        <begin position="335"/>
        <end position="374"/>
    </location>
</feature>
<accession>A0A1X7FPS4</accession>
<dbReference type="AlphaFoldDB" id="A0A1X7FPS4"/>
<feature type="compositionally biased region" description="Low complexity" evidence="1">
    <location>
        <begin position="97"/>
        <end position="107"/>
    </location>
</feature>
<feature type="region of interest" description="Disordered" evidence="1">
    <location>
        <begin position="1"/>
        <end position="62"/>
    </location>
</feature>
<evidence type="ECO:0000313" key="3">
    <source>
        <dbReference type="Proteomes" id="UP000192911"/>
    </source>
</evidence>
<reference evidence="3" key="1">
    <citation type="submission" date="2017-04" db="EMBL/GenBank/DDBJ databases">
        <authorList>
            <person name="Varghese N."/>
            <person name="Submissions S."/>
        </authorList>
    </citation>
    <scope>NUCLEOTIDE SEQUENCE [LARGE SCALE GENOMIC DNA]</scope>
    <source>
        <strain evidence="3">Ballard 720</strain>
    </source>
</reference>
<feature type="compositionally biased region" description="Pro residues" evidence="1">
    <location>
        <begin position="183"/>
        <end position="193"/>
    </location>
</feature>
<sequence length="374" mass="38408">MADSEASSTSRAPRSAAARRRARAALSGADPRPEFAEPAIDEPEQGAAQAVPAPSADDLLGAGQLMNFDPRQRTLMGFELPEDTLAALRTQAAQVGADALPPAVPAAEPEPKPEPKDAAALAPVRSRPAEADTRAQAAQAAPPTARAGAPSTEPSAAAGGNPPRQTEGVPGPEVRVGAAAAPRTPPPARPVPAPMAESSPARTAWSPEPLVAPRPAAVEPALPIAQDPALAQTVAALSRSLADECRRAEQGRRRAARWLAATVVVSGLLLASSVAEIVMLTRTLRETTEAQRKTEALLRSQQSALAAFVDTAQAASADIHGTAEALTAKLAALSARTPAVPQAQRPEPAAVRRHTRSPRVRKAGDKPRSAAGAP</sequence>